<proteinExistence type="predicted"/>
<evidence type="ECO:0000256" key="1">
    <source>
        <dbReference type="SAM" id="SignalP"/>
    </source>
</evidence>
<dbReference type="SUPFAM" id="SSF50891">
    <property type="entry name" value="Cyclophilin-like"/>
    <property type="match status" value="1"/>
</dbReference>
<reference evidence="2" key="1">
    <citation type="submission" date="2019-12" db="EMBL/GenBank/DDBJ databases">
        <title>Genome sequencing and annotation of Brassica cretica.</title>
        <authorList>
            <person name="Studholme D.J."/>
            <person name="Sarris P."/>
        </authorList>
    </citation>
    <scope>NUCLEOTIDE SEQUENCE</scope>
    <source>
        <strain evidence="2">PFS-109/04</strain>
        <tissue evidence="2">Leaf</tissue>
    </source>
</reference>
<accession>A0A8S9QHY2</accession>
<comment type="caution">
    <text evidence="2">The sequence shown here is derived from an EMBL/GenBank/DDBJ whole genome shotgun (WGS) entry which is preliminary data.</text>
</comment>
<gene>
    <name evidence="2" type="ORF">F2Q69_00011931</name>
</gene>
<dbReference type="Proteomes" id="UP000712600">
    <property type="component" value="Unassembled WGS sequence"/>
</dbReference>
<evidence type="ECO:0000313" key="3">
    <source>
        <dbReference type="Proteomes" id="UP000712600"/>
    </source>
</evidence>
<feature type="chain" id="PRO_5035877830" evidence="1">
    <location>
        <begin position="24"/>
        <end position="269"/>
    </location>
</feature>
<protein>
    <submittedName>
        <fullName evidence="2">Uncharacterized protein</fullName>
    </submittedName>
</protein>
<keyword evidence="1" id="KW-0732">Signal</keyword>
<dbReference type="AlphaFoldDB" id="A0A8S9QHY2"/>
<feature type="signal peptide" evidence="1">
    <location>
        <begin position="1"/>
        <end position="23"/>
    </location>
</feature>
<name>A0A8S9QHY2_BRACR</name>
<dbReference type="EMBL" id="QGKX02000996">
    <property type="protein sequence ID" value="KAF3552706.1"/>
    <property type="molecule type" value="Genomic_DNA"/>
</dbReference>
<dbReference type="InterPro" id="IPR029000">
    <property type="entry name" value="Cyclophilin-like_dom_sf"/>
</dbReference>
<organism evidence="2 3">
    <name type="scientific">Brassica cretica</name>
    <name type="common">Mustard</name>
    <dbReference type="NCBI Taxonomy" id="69181"/>
    <lineage>
        <taxon>Eukaryota</taxon>
        <taxon>Viridiplantae</taxon>
        <taxon>Streptophyta</taxon>
        <taxon>Embryophyta</taxon>
        <taxon>Tracheophyta</taxon>
        <taxon>Spermatophyta</taxon>
        <taxon>Magnoliopsida</taxon>
        <taxon>eudicotyledons</taxon>
        <taxon>Gunneridae</taxon>
        <taxon>Pentapetalae</taxon>
        <taxon>rosids</taxon>
        <taxon>malvids</taxon>
        <taxon>Brassicales</taxon>
        <taxon>Brassicaceae</taxon>
        <taxon>Brassiceae</taxon>
        <taxon>Brassica</taxon>
    </lineage>
</organism>
<dbReference type="Gene3D" id="2.40.100.10">
    <property type="entry name" value="Cyclophilin-like"/>
    <property type="match status" value="1"/>
</dbReference>
<sequence length="269" mass="30316">MARSTSILFLTLLLFAALALIQAKEDLKEITHKVYFDVEIDGKEAGRVVIGLFGKTVPKTAEAVLPNREDPENDQDIKSKPLPRRISQCKPLVDLTTVAPSRTNTLASPISLNPFVLPFTTTSARDSINTLDSSRFVPYQLAVHLFGGPVQQSSKVKGSFTLLSRLLRRVARRRVRPLFNDEVAEKELTYLKEEAAANSLREKELAVKKARRAYQKRKREVADIVKDRYTEFSNKFGELSKTYTSIGDYRECRGAVGSLYLIQVPVYSY</sequence>
<evidence type="ECO:0000313" key="2">
    <source>
        <dbReference type="EMBL" id="KAF3552706.1"/>
    </source>
</evidence>